<dbReference type="InterPro" id="IPR025159">
    <property type="entry name" value="AbiEi_N"/>
</dbReference>
<organism evidence="2 3">
    <name type="scientific">Sphaerisporangium dianthi</name>
    <dbReference type="NCBI Taxonomy" id="1436120"/>
    <lineage>
        <taxon>Bacteria</taxon>
        <taxon>Bacillati</taxon>
        <taxon>Actinomycetota</taxon>
        <taxon>Actinomycetes</taxon>
        <taxon>Streptosporangiales</taxon>
        <taxon>Streptosporangiaceae</taxon>
        <taxon>Sphaerisporangium</taxon>
    </lineage>
</organism>
<keyword evidence="3" id="KW-1185">Reference proteome</keyword>
<proteinExistence type="predicted"/>
<dbReference type="Pfam" id="PF13338">
    <property type="entry name" value="AbiEi_4"/>
    <property type="match status" value="1"/>
</dbReference>
<dbReference type="Proteomes" id="UP001596004">
    <property type="component" value="Unassembled WGS sequence"/>
</dbReference>
<name>A0ABV9C8Y1_9ACTN</name>
<dbReference type="RefSeq" id="WP_380835967.1">
    <property type="nucleotide sequence ID" value="NZ_JBHSFP010000001.1"/>
</dbReference>
<accession>A0ABV9C8Y1</accession>
<protein>
    <submittedName>
        <fullName evidence="2">Type IV toxin-antitoxin system AbiEi family antitoxin domain-containing protein</fullName>
    </submittedName>
</protein>
<gene>
    <name evidence="2" type="ORF">ACFO60_01665</name>
</gene>
<feature type="domain" description="AbiEi antitoxin N-terminal" evidence="1">
    <location>
        <begin position="18"/>
        <end position="61"/>
    </location>
</feature>
<comment type="caution">
    <text evidence="2">The sequence shown here is derived from an EMBL/GenBank/DDBJ whole genome shotgun (WGS) entry which is preliminary data.</text>
</comment>
<evidence type="ECO:0000313" key="2">
    <source>
        <dbReference type="EMBL" id="MFC4529454.1"/>
    </source>
</evidence>
<sequence>MLIHRTAAKHRRHDLLWELAARQSGYFTAAQAVKVGYSHQAQHFHVRSGNWVRIDRGLYRLREFAMLPGDEHDHFVRWWLWSRGRAVVSHASALAVHDLGIANPEKIHLTVDPGFRQRGEAVVLHRAELLPEDIEDREGFKVTTPLRAITESAAEALDQDLIDSAVAELLDRGEVTRGQLARAAQRLGSRAELGVERALRTAWT</sequence>
<reference evidence="3" key="1">
    <citation type="journal article" date="2019" name="Int. J. Syst. Evol. Microbiol.">
        <title>The Global Catalogue of Microorganisms (GCM) 10K type strain sequencing project: providing services to taxonomists for standard genome sequencing and annotation.</title>
        <authorList>
            <consortium name="The Broad Institute Genomics Platform"/>
            <consortium name="The Broad Institute Genome Sequencing Center for Infectious Disease"/>
            <person name="Wu L."/>
            <person name="Ma J."/>
        </authorList>
    </citation>
    <scope>NUCLEOTIDE SEQUENCE [LARGE SCALE GENOMIC DNA]</scope>
    <source>
        <strain evidence="3">CGMCC 4.7132</strain>
    </source>
</reference>
<evidence type="ECO:0000313" key="3">
    <source>
        <dbReference type="Proteomes" id="UP001596004"/>
    </source>
</evidence>
<evidence type="ECO:0000259" key="1">
    <source>
        <dbReference type="Pfam" id="PF13338"/>
    </source>
</evidence>
<dbReference type="EMBL" id="JBHSFP010000001">
    <property type="protein sequence ID" value="MFC4529454.1"/>
    <property type="molecule type" value="Genomic_DNA"/>
</dbReference>